<keyword evidence="5 7" id="KW-1133">Transmembrane helix</keyword>
<keyword evidence="3" id="KW-1003">Cell membrane</keyword>
<reference evidence="9 10" key="1">
    <citation type="submission" date="2022-09" db="EMBL/GenBank/DDBJ databases">
        <title>Complete genome sequence of Janibacter terrae strain COS04-44, PCL-degrading bacteria isolated from oil spilled coast.</title>
        <authorList>
            <person name="Park H."/>
            <person name="Kim J.Y."/>
            <person name="An S.H."/>
            <person name="Lee C.M."/>
            <person name="Weon H.-Y."/>
        </authorList>
    </citation>
    <scope>NUCLEOTIDE SEQUENCE [LARGE SCALE GENOMIC DNA]</scope>
    <source>
        <strain evidence="9 10">COS04-44</strain>
    </source>
</reference>
<evidence type="ECO:0000259" key="8">
    <source>
        <dbReference type="Pfam" id="PF09335"/>
    </source>
</evidence>
<proteinExistence type="inferred from homology"/>
<dbReference type="EMBL" id="CP104874">
    <property type="protein sequence ID" value="WWF04430.1"/>
    <property type="molecule type" value="Genomic_DNA"/>
</dbReference>
<keyword evidence="4 7" id="KW-0812">Transmembrane</keyword>
<feature type="transmembrane region" description="Helical" evidence="7">
    <location>
        <begin position="7"/>
        <end position="28"/>
    </location>
</feature>
<dbReference type="Proteomes" id="UP001381003">
    <property type="component" value="Chromosome"/>
</dbReference>
<evidence type="ECO:0000256" key="2">
    <source>
        <dbReference type="ARBA" id="ARBA00010792"/>
    </source>
</evidence>
<gene>
    <name evidence="9" type="ORF">N5P18_12100</name>
</gene>
<keyword evidence="6 7" id="KW-0472">Membrane</keyword>
<evidence type="ECO:0000256" key="1">
    <source>
        <dbReference type="ARBA" id="ARBA00004651"/>
    </source>
</evidence>
<evidence type="ECO:0000256" key="3">
    <source>
        <dbReference type="ARBA" id="ARBA00022475"/>
    </source>
</evidence>
<evidence type="ECO:0000256" key="7">
    <source>
        <dbReference type="SAM" id="Phobius"/>
    </source>
</evidence>
<feature type="transmembrane region" description="Helical" evidence="7">
    <location>
        <begin position="91"/>
        <end position="114"/>
    </location>
</feature>
<feature type="domain" description="VTT" evidence="8">
    <location>
        <begin position="9"/>
        <end position="110"/>
    </location>
</feature>
<organism evidence="9 10">
    <name type="scientific">Janibacter terrae</name>
    <dbReference type="NCBI Taxonomy" id="103817"/>
    <lineage>
        <taxon>Bacteria</taxon>
        <taxon>Bacillati</taxon>
        <taxon>Actinomycetota</taxon>
        <taxon>Actinomycetes</taxon>
        <taxon>Micrococcales</taxon>
        <taxon>Intrasporangiaceae</taxon>
        <taxon>Janibacter</taxon>
    </lineage>
</organism>
<protein>
    <submittedName>
        <fullName evidence="9">VTT domain-containing protein</fullName>
    </submittedName>
</protein>
<dbReference type="InterPro" id="IPR032816">
    <property type="entry name" value="VTT_dom"/>
</dbReference>
<evidence type="ECO:0000313" key="9">
    <source>
        <dbReference type="EMBL" id="WWF04430.1"/>
    </source>
</evidence>
<accession>A0ABZ2FD56</accession>
<evidence type="ECO:0000256" key="5">
    <source>
        <dbReference type="ARBA" id="ARBA00022989"/>
    </source>
</evidence>
<dbReference type="InterPro" id="IPR051311">
    <property type="entry name" value="DedA_domain"/>
</dbReference>
<sequence>MTWSHFLPTFGGLFVIVMLRANATYWIGRGAAAGTRRWRGSASPPSRSVTRAQDLVNRWGPVAVVLCFLTIGIQTAVNATAGVTRMPLRRYLPAVTVGALLWAAIYASVGLAAAQAWLAAAARSPVGATTVTVVLVAAVLAVVVHRRVRAS</sequence>
<evidence type="ECO:0000256" key="4">
    <source>
        <dbReference type="ARBA" id="ARBA00022692"/>
    </source>
</evidence>
<dbReference type="PANTHER" id="PTHR42709:SF6">
    <property type="entry name" value="UNDECAPRENYL PHOSPHATE TRANSPORTER A"/>
    <property type="match status" value="1"/>
</dbReference>
<dbReference type="PANTHER" id="PTHR42709">
    <property type="entry name" value="ALKALINE PHOSPHATASE LIKE PROTEIN"/>
    <property type="match status" value="1"/>
</dbReference>
<feature type="transmembrane region" description="Helical" evidence="7">
    <location>
        <begin position="59"/>
        <end position="79"/>
    </location>
</feature>
<name>A0ABZ2FD56_9MICO</name>
<comment type="subcellular location">
    <subcellularLocation>
        <location evidence="1">Cell membrane</location>
        <topology evidence="1">Multi-pass membrane protein</topology>
    </subcellularLocation>
</comment>
<feature type="transmembrane region" description="Helical" evidence="7">
    <location>
        <begin position="126"/>
        <end position="144"/>
    </location>
</feature>
<dbReference type="RefSeq" id="WP_082807408.1">
    <property type="nucleotide sequence ID" value="NZ_CP104874.1"/>
</dbReference>
<evidence type="ECO:0000313" key="10">
    <source>
        <dbReference type="Proteomes" id="UP001381003"/>
    </source>
</evidence>
<keyword evidence="10" id="KW-1185">Reference proteome</keyword>
<comment type="similarity">
    <text evidence="2">Belongs to the DedA family.</text>
</comment>
<dbReference type="Pfam" id="PF09335">
    <property type="entry name" value="VTT_dom"/>
    <property type="match status" value="1"/>
</dbReference>
<evidence type="ECO:0000256" key="6">
    <source>
        <dbReference type="ARBA" id="ARBA00023136"/>
    </source>
</evidence>